<feature type="compositionally biased region" description="Polar residues" evidence="1">
    <location>
        <begin position="348"/>
        <end position="359"/>
    </location>
</feature>
<dbReference type="AlphaFoldDB" id="G4U2G2"/>
<comment type="caution">
    <text evidence="2">The sequence shown here is derived from an EMBL/GenBank/DDBJ whole genome shotgun (WGS) entry which is preliminary data.</text>
</comment>
<dbReference type="OrthoDB" id="3248009at2759"/>
<dbReference type="EMBL" id="CAFZ01001870">
    <property type="protein sequence ID" value="CCA77771.1"/>
    <property type="molecule type" value="Genomic_DNA"/>
</dbReference>
<dbReference type="InParanoid" id="G4U2G2"/>
<name>G4U2G2_SERID</name>
<evidence type="ECO:0000256" key="1">
    <source>
        <dbReference type="SAM" id="MobiDB-lite"/>
    </source>
</evidence>
<reference evidence="2 3" key="1">
    <citation type="journal article" date="2011" name="PLoS Pathog.">
        <title>Endophytic Life Strategies Decoded by Genome and Transcriptome Analyses of the Mutualistic Root Symbiont Piriformospora indica.</title>
        <authorList>
            <person name="Zuccaro A."/>
            <person name="Lahrmann U."/>
            <person name="Guldener U."/>
            <person name="Langen G."/>
            <person name="Pfiffi S."/>
            <person name="Biedenkopf D."/>
            <person name="Wong P."/>
            <person name="Samans B."/>
            <person name="Grimm C."/>
            <person name="Basiewicz M."/>
            <person name="Murat C."/>
            <person name="Martin F."/>
            <person name="Kogel K.H."/>
        </authorList>
    </citation>
    <scope>NUCLEOTIDE SEQUENCE [LARGE SCALE GENOMIC DNA]</scope>
    <source>
        <strain evidence="2 3">DSM 11827</strain>
    </source>
</reference>
<dbReference type="HOGENOM" id="CLU_771864_0_0_1"/>
<feature type="region of interest" description="Disordered" evidence="1">
    <location>
        <begin position="290"/>
        <end position="359"/>
    </location>
</feature>
<accession>G4U2G2</accession>
<dbReference type="STRING" id="1109443.G4U2G2"/>
<dbReference type="Proteomes" id="UP000007148">
    <property type="component" value="Unassembled WGS sequence"/>
</dbReference>
<evidence type="ECO:0000313" key="2">
    <source>
        <dbReference type="EMBL" id="CCA77771.1"/>
    </source>
</evidence>
<proteinExistence type="predicted"/>
<feature type="region of interest" description="Disordered" evidence="1">
    <location>
        <begin position="1"/>
        <end position="45"/>
    </location>
</feature>
<keyword evidence="3" id="KW-1185">Reference proteome</keyword>
<gene>
    <name evidence="2" type="ORF">PIIN_09970</name>
</gene>
<feature type="compositionally biased region" description="Polar residues" evidence="1">
    <location>
        <begin position="7"/>
        <end position="41"/>
    </location>
</feature>
<sequence length="359" mass="40365">MYLHSPFYSTPSTSNHSLVLSTGTPTQPTHNDNLEGTNSSAPKKLPEDQWTATKLANLFCCKQSGQPLSDDDANLLQGVMDVLPDHWHSLMIETKSCQIFLDKINQFRSNTINVLRKNTIHLLPDSPDFTSVDREAMRTPAGRKTNMYILQALAYNKNPKDGDPVYPLVCPVIGFGRTLYRTFPMDQIFKLVLYGADALRKPVTNPASQSNYRRWKGLFTVTPSTLATCAVLARFAYSADTKFQRVGDQTLIGWEDDWSEYLTNLLGHRQLNDITSHFSDLLLDTLASRSQARTRPAARSRQSQFDDAMNEDSLDQSPPVQHQQGNLDELNRNHEHHHDSYGDDNRSHLASPTAASTTV</sequence>
<organism evidence="2 3">
    <name type="scientific">Serendipita indica (strain DSM 11827)</name>
    <name type="common">Root endophyte fungus</name>
    <name type="synonym">Piriformospora indica</name>
    <dbReference type="NCBI Taxonomy" id="1109443"/>
    <lineage>
        <taxon>Eukaryota</taxon>
        <taxon>Fungi</taxon>
        <taxon>Dikarya</taxon>
        <taxon>Basidiomycota</taxon>
        <taxon>Agaricomycotina</taxon>
        <taxon>Agaricomycetes</taxon>
        <taxon>Sebacinales</taxon>
        <taxon>Serendipitaceae</taxon>
        <taxon>Serendipita</taxon>
    </lineage>
</organism>
<feature type="compositionally biased region" description="Basic and acidic residues" evidence="1">
    <location>
        <begin position="329"/>
        <end position="347"/>
    </location>
</feature>
<protein>
    <submittedName>
        <fullName evidence="2">Uncharacterized protein</fullName>
    </submittedName>
</protein>
<evidence type="ECO:0000313" key="3">
    <source>
        <dbReference type="Proteomes" id="UP000007148"/>
    </source>
</evidence>
<dbReference type="eggNOG" id="ENOG502SN85">
    <property type="taxonomic scope" value="Eukaryota"/>
</dbReference>
<feature type="compositionally biased region" description="Polar residues" evidence="1">
    <location>
        <begin position="315"/>
        <end position="326"/>
    </location>
</feature>